<reference evidence="4 5" key="1">
    <citation type="journal article" date="2016" name="Nat. Commun.">
        <title>Thousands of microbial genomes shed light on interconnected biogeochemical processes in an aquifer system.</title>
        <authorList>
            <person name="Anantharaman K."/>
            <person name="Brown C.T."/>
            <person name="Hug L.A."/>
            <person name="Sharon I."/>
            <person name="Castelle C.J."/>
            <person name="Probst A.J."/>
            <person name="Thomas B.C."/>
            <person name="Singh A."/>
            <person name="Wilkins M.J."/>
            <person name="Karaoz U."/>
            <person name="Brodie E.L."/>
            <person name="Williams K.H."/>
            <person name="Hubbard S.S."/>
            <person name="Banfield J.F."/>
        </authorList>
    </citation>
    <scope>NUCLEOTIDE SEQUENCE [LARGE SCALE GENOMIC DNA]</scope>
</reference>
<dbReference type="PANTHER" id="PTHR11601">
    <property type="entry name" value="CYSTEINE DESULFURYLASE FAMILY MEMBER"/>
    <property type="match status" value="1"/>
</dbReference>
<dbReference type="Proteomes" id="UP000178943">
    <property type="component" value="Unassembled WGS sequence"/>
</dbReference>
<gene>
    <name evidence="4" type="ORF">A2Y62_11100</name>
</gene>
<comment type="catalytic activity">
    <reaction evidence="2">
        <text>(sulfur carrier)-H + L-cysteine = (sulfur carrier)-SH + L-alanine</text>
        <dbReference type="Rhea" id="RHEA:43892"/>
        <dbReference type="Rhea" id="RHEA-COMP:14737"/>
        <dbReference type="Rhea" id="RHEA-COMP:14739"/>
        <dbReference type="ChEBI" id="CHEBI:29917"/>
        <dbReference type="ChEBI" id="CHEBI:35235"/>
        <dbReference type="ChEBI" id="CHEBI:57972"/>
        <dbReference type="ChEBI" id="CHEBI:64428"/>
        <dbReference type="EC" id="2.8.1.7"/>
    </reaction>
</comment>
<name>A0A1F5V623_9BACT</name>
<dbReference type="InterPro" id="IPR015422">
    <property type="entry name" value="PyrdxlP-dep_Trfase_small"/>
</dbReference>
<dbReference type="EMBL" id="MFGW01000231">
    <property type="protein sequence ID" value="OGF58873.1"/>
    <property type="molecule type" value="Genomic_DNA"/>
</dbReference>
<dbReference type="AlphaFoldDB" id="A0A1F5V623"/>
<dbReference type="InterPro" id="IPR000192">
    <property type="entry name" value="Aminotrans_V_dom"/>
</dbReference>
<feature type="domain" description="Aminotransferase class V" evidence="3">
    <location>
        <begin position="13"/>
        <end position="109"/>
    </location>
</feature>
<comment type="cofactor">
    <cofactor evidence="1">
        <name>pyridoxal 5'-phosphate</name>
        <dbReference type="ChEBI" id="CHEBI:597326"/>
    </cofactor>
</comment>
<evidence type="ECO:0000313" key="4">
    <source>
        <dbReference type="EMBL" id="OGF58873.1"/>
    </source>
</evidence>
<sequence length="131" mass="14382">MQEYAERDRIKYLRDKLETILMNSMKDSEIHGKHAVRLPNTISIAFPGTDAQALVIDLDLNKIAVSTGAACSSGSIEPSHVLAAMNLPTDQLMSTIRISLGRFSTEDEIISAGETIIDSVDKIKQQLPNIE</sequence>
<dbReference type="PANTHER" id="PTHR11601:SF34">
    <property type="entry name" value="CYSTEINE DESULFURASE"/>
    <property type="match status" value="1"/>
</dbReference>
<dbReference type="GO" id="GO:0031071">
    <property type="term" value="F:cysteine desulfurase activity"/>
    <property type="evidence" value="ECO:0007669"/>
    <property type="project" value="UniProtKB-EC"/>
</dbReference>
<comment type="caution">
    <text evidence="4">The sequence shown here is derived from an EMBL/GenBank/DDBJ whole genome shotgun (WGS) entry which is preliminary data.</text>
</comment>
<accession>A0A1F5V623</accession>
<dbReference type="InterPro" id="IPR015424">
    <property type="entry name" value="PyrdxlP-dep_Trfase"/>
</dbReference>
<evidence type="ECO:0000259" key="3">
    <source>
        <dbReference type="Pfam" id="PF00266"/>
    </source>
</evidence>
<protein>
    <recommendedName>
        <fullName evidence="3">Aminotransferase class V domain-containing protein</fullName>
    </recommendedName>
</protein>
<organism evidence="4 5">
    <name type="scientific">Candidatus Fischerbacteria bacterium RBG_13_37_8</name>
    <dbReference type="NCBI Taxonomy" id="1817863"/>
    <lineage>
        <taxon>Bacteria</taxon>
        <taxon>Candidatus Fischeribacteriota</taxon>
    </lineage>
</organism>
<dbReference type="SUPFAM" id="SSF53383">
    <property type="entry name" value="PLP-dependent transferases"/>
    <property type="match status" value="1"/>
</dbReference>
<dbReference type="STRING" id="1817863.A2Y62_11100"/>
<evidence type="ECO:0000256" key="2">
    <source>
        <dbReference type="ARBA" id="ARBA00050776"/>
    </source>
</evidence>
<dbReference type="Gene3D" id="3.90.1150.10">
    <property type="entry name" value="Aspartate Aminotransferase, domain 1"/>
    <property type="match status" value="1"/>
</dbReference>
<proteinExistence type="predicted"/>
<evidence type="ECO:0000256" key="1">
    <source>
        <dbReference type="ARBA" id="ARBA00001933"/>
    </source>
</evidence>
<dbReference type="Pfam" id="PF00266">
    <property type="entry name" value="Aminotran_5"/>
    <property type="match status" value="1"/>
</dbReference>
<evidence type="ECO:0000313" key="5">
    <source>
        <dbReference type="Proteomes" id="UP000178943"/>
    </source>
</evidence>